<dbReference type="PANTHER" id="PTHR31344:SF0">
    <property type="entry name" value="NUCLEAR PORE COMPLEX PROTEIN NUP205"/>
    <property type="match status" value="1"/>
</dbReference>
<reference evidence="6" key="1">
    <citation type="submission" date="2025-08" db="UniProtKB">
        <authorList>
            <consortium name="RefSeq"/>
        </authorList>
    </citation>
    <scope>IDENTIFICATION</scope>
</reference>
<name>A0ABM1DXF2_PRICU</name>
<dbReference type="GeneID" id="106806950"/>
<organism evidence="5 6">
    <name type="scientific">Priapulus caudatus</name>
    <name type="common">Priapulid worm</name>
    <dbReference type="NCBI Taxonomy" id="37621"/>
    <lineage>
        <taxon>Eukaryota</taxon>
        <taxon>Metazoa</taxon>
        <taxon>Ecdysozoa</taxon>
        <taxon>Scalidophora</taxon>
        <taxon>Priapulida</taxon>
        <taxon>Priapulimorpha</taxon>
        <taxon>Priapulimorphida</taxon>
        <taxon>Priapulidae</taxon>
        <taxon>Priapulus</taxon>
    </lineage>
</organism>
<gene>
    <name evidence="6" type="primary">LOC106806950</name>
</gene>
<comment type="similarity">
    <text evidence="2">Belongs to the NUP186/NUP192/NUP205 family.</text>
</comment>
<protein>
    <submittedName>
        <fullName evidence="6">LOW QUALITY PROTEIN: nuclear pore complex protein Nup205-like</fullName>
    </submittedName>
</protein>
<keyword evidence="3" id="KW-0813">Transport</keyword>
<dbReference type="PANTHER" id="PTHR31344">
    <property type="entry name" value="NUCLEAR PORE COMPLEX PROTEIN NUP205"/>
    <property type="match status" value="1"/>
</dbReference>
<accession>A0ABM1DXF2</accession>
<evidence type="ECO:0000256" key="2">
    <source>
        <dbReference type="ARBA" id="ARBA00005892"/>
    </source>
</evidence>
<sequence length="1727" mass="191306">MALHVKMAASNSAVNLGARLWTPYKDLNSIVENAILLKRPYVIHDLEVALRRHKPDFLSLLQNPTKNPAHREMVKNAAKEGLPIEGQKGSQLLSSHLIEEALIISDLFNLNEIAAVELLLAGETQLSSFPGLNRGLVAVLLYYDGRSSLVGALKALIQSREGKTWTLELGAELVTMTVRYTDQLMEEGLTGKILGLLSSLDLTKEINKLHEDRGLGSPRHRKQVLDLMKEIRQQLADCLLWWSCGQTPLDKHNTLQLLSHMKKDKCLSADGSLESSTLALLMAFLYCIDVSVLEQAEDTEGVLEKLPILADAGFVPALHKEILAEYRWECTELKTIVQFAWGVTLRVLSQHPASQGLNEFLEEDENVVNNVIDNGVFLMLNKLLVSVPGFHQEEMYMRRMHTLVTDFISLMPLKMAALYSTDPLGLHLTLDYWYPTDAITGGVPASSNIYQRPPQRQASLFKFVRMAGDLLPPSLYIPYIEMLTSLATDQASAQHCFNLLKSNGVNAGGQYSTISWDHFFHSITQYYSNLRQETPASSYQHLYWQKPHSRGITPQELEGLHSVLKLIRKVSEEDEVARLSLCENQQYLPIVLLLGMVTCSVPASLKGEFLDVLAAFARSPEVAINLWQSLEVSSILQTVKPMSVSATNTGSGIQADVDEVEARNEEFPMTRGFLALLDSLTNIPVPEGLGAGYRAPGFDPYMTFIRDTVFLKFNTRAYKNPAEKWDIAAMCLDMFYKLLRGHEVVLEDFSDEHVELQGGGVTVANKPPGHNILIHMLSDGALLRMVFFIIDEGVRLLDEYRDFAGKSSLERCALLCLRLLQATLERQGEFLDALRESGVALMVTPLERLLAGINVRTGRADNLVSITKYVTYSSWIPAHALASINILNLVAQATGSSSELVGLMMDMTVELRHGFVECLEIDDCEDNTWLIRTPTAAELSESHIRNLTRQSALRLILLTLEHPAPNLAHLLLGYELRKPVSSSILQDPGVLGSPRTCLHAMLALLDRGLGPNAPPGCLYDTPVLAELAYSLIYALCSNKDTWNPTLRYLRSANDFLYTQLQSLPFKGEQYLCHQSWLLKCIAIELRVTAANRQTSYVQRMVSLLLDDAPTTLQKGVRPEGVLDSDTLLYESDTTLFPFATSRSGPSITSDQLKRKILSILDSISFKQKYPDPLRLEYFDQQIIEQVIASCEQRSLKGVKYCDVKRLHHILQDELNQIQGSAAIGQRTVITKVLDDESVTELTSPAAGVILILLANLRHSFLATQAEDVTVIDSSQYVSVLDDSSGSQQTATPSSGLLAQHGATLQVVLKGLIDSILKTGGVYQRVRANLYGALLSYLRIAHRVTEVPIFEGSGLKMEVRPRRRNQTEVENLASDNVGVILSYGEGLMEVVSRDSCDGHDVGKMLAFATLDAVIATDKADHWMAFLGKKGYLRHYVDSLLQDNGKLQESLSPVPEPLRALYLYESKMGLLTRIAQSPSGAQMLLQCGIMGRLAECTVFSMRPQQEYSLPRTQIGGLQYESFLPTVMDRYRQILQPALKLCLAILMSLGSRNKQAANEVLGFLVAHSEMVSSVLRDAPTSLDLASLQELALVTAVVARSAVEDPDDEAAMAADRSAFEAQSHVSRIQRQMLALLSRYSMTESLRSHINSIEELQEREGRGGGGGGPGRGDVKAMMRLSVLQVAANVLSYCRSLVSQSGTSAKFCRILFAPNLKEALVRESSGKQDFSAI</sequence>
<keyword evidence="4" id="KW-0539">Nucleus</keyword>
<dbReference type="RefSeq" id="XP_014664623.1">
    <property type="nucleotide sequence ID" value="XM_014809137.1"/>
</dbReference>
<evidence type="ECO:0000256" key="3">
    <source>
        <dbReference type="ARBA" id="ARBA00022448"/>
    </source>
</evidence>
<evidence type="ECO:0000256" key="1">
    <source>
        <dbReference type="ARBA" id="ARBA00004123"/>
    </source>
</evidence>
<proteinExistence type="inferred from homology"/>
<dbReference type="Proteomes" id="UP000695022">
    <property type="component" value="Unplaced"/>
</dbReference>
<comment type="subcellular location">
    <subcellularLocation>
        <location evidence="1">Nucleus</location>
    </subcellularLocation>
</comment>
<evidence type="ECO:0000313" key="6">
    <source>
        <dbReference type="RefSeq" id="XP_014664623.1"/>
    </source>
</evidence>
<dbReference type="Pfam" id="PF11894">
    <property type="entry name" value="Nup192"/>
    <property type="match status" value="2"/>
</dbReference>
<keyword evidence="5" id="KW-1185">Reference proteome</keyword>
<evidence type="ECO:0000256" key="4">
    <source>
        <dbReference type="ARBA" id="ARBA00023242"/>
    </source>
</evidence>
<evidence type="ECO:0000313" key="5">
    <source>
        <dbReference type="Proteomes" id="UP000695022"/>
    </source>
</evidence>
<dbReference type="InterPro" id="IPR021827">
    <property type="entry name" value="Nup186/Nup192/Nup205"/>
</dbReference>